<proteinExistence type="predicted"/>
<reference evidence="1 2" key="1">
    <citation type="journal article" date="2018" name="New Phytol.">
        <title>Phylogenomics of Endogonaceae and evolution of mycorrhizas within Mucoromycota.</title>
        <authorList>
            <person name="Chang Y."/>
            <person name="Desiro A."/>
            <person name="Na H."/>
            <person name="Sandor L."/>
            <person name="Lipzen A."/>
            <person name="Clum A."/>
            <person name="Barry K."/>
            <person name="Grigoriev I.V."/>
            <person name="Martin F.M."/>
            <person name="Stajich J.E."/>
            <person name="Smith M.E."/>
            <person name="Bonito G."/>
            <person name="Spatafora J.W."/>
        </authorList>
    </citation>
    <scope>NUCLEOTIDE SEQUENCE [LARGE SCALE GENOMIC DNA]</scope>
    <source>
        <strain evidence="1 2">AD002</strain>
    </source>
</reference>
<name>A0A433Q6A6_9FUNG</name>
<sequence>MLEHPHHPLQPNPVFAALYSLGFTSLTSELSLLHTAHSLIRATRSKLKVLPEYSMSRQTRGVGRYSRPNPQFGEARPRITERPAISAFRPALRTLRDLARRAGVLPRRERELQNWAGGCAGVSYDDTGCVRGPVTGSLTAL</sequence>
<comment type="caution">
    <text evidence="1">The sequence shown here is derived from an EMBL/GenBank/DDBJ whole genome shotgun (WGS) entry which is preliminary data.</text>
</comment>
<dbReference type="AlphaFoldDB" id="A0A433Q6A6"/>
<keyword evidence="2" id="KW-1185">Reference proteome</keyword>
<organism evidence="1 2">
    <name type="scientific">Jimgerdemannia flammicorona</name>
    <dbReference type="NCBI Taxonomy" id="994334"/>
    <lineage>
        <taxon>Eukaryota</taxon>
        <taxon>Fungi</taxon>
        <taxon>Fungi incertae sedis</taxon>
        <taxon>Mucoromycota</taxon>
        <taxon>Mucoromycotina</taxon>
        <taxon>Endogonomycetes</taxon>
        <taxon>Endogonales</taxon>
        <taxon>Endogonaceae</taxon>
        <taxon>Jimgerdemannia</taxon>
    </lineage>
</organism>
<dbReference type="EMBL" id="RBNJ01013302">
    <property type="protein sequence ID" value="RUS25323.1"/>
    <property type="molecule type" value="Genomic_DNA"/>
</dbReference>
<dbReference type="Proteomes" id="UP000274822">
    <property type="component" value="Unassembled WGS sequence"/>
</dbReference>
<accession>A0A433Q6A6</accession>
<protein>
    <submittedName>
        <fullName evidence="1">Uncharacterized protein</fullName>
    </submittedName>
</protein>
<evidence type="ECO:0000313" key="2">
    <source>
        <dbReference type="Proteomes" id="UP000274822"/>
    </source>
</evidence>
<evidence type="ECO:0000313" key="1">
    <source>
        <dbReference type="EMBL" id="RUS25323.1"/>
    </source>
</evidence>
<gene>
    <name evidence="1" type="ORF">BC938DRAFT_472334</name>
</gene>